<dbReference type="GO" id="GO:0005634">
    <property type="term" value="C:nucleus"/>
    <property type="evidence" value="ECO:0007669"/>
    <property type="project" value="TreeGrafter"/>
</dbReference>
<feature type="repeat" description="WD" evidence="1">
    <location>
        <begin position="34"/>
        <end position="59"/>
    </location>
</feature>
<dbReference type="InterPro" id="IPR001680">
    <property type="entry name" value="WD40_rpt"/>
</dbReference>
<dbReference type="VEuPathDB" id="MicrosporidiaDB:AAJ76_200084047"/>
<organism evidence="2 3">
    <name type="scientific">Vairimorpha ceranae</name>
    <dbReference type="NCBI Taxonomy" id="40302"/>
    <lineage>
        <taxon>Eukaryota</taxon>
        <taxon>Fungi</taxon>
        <taxon>Fungi incertae sedis</taxon>
        <taxon>Microsporidia</taxon>
        <taxon>Nosematidae</taxon>
        <taxon>Vairimorpha</taxon>
    </lineage>
</organism>
<keyword evidence="3" id="KW-1185">Reference proteome</keyword>
<dbReference type="AlphaFoldDB" id="A0A0F9WGW8"/>
<dbReference type="GO" id="GO:0033186">
    <property type="term" value="C:CAF-1 complex"/>
    <property type="evidence" value="ECO:0007669"/>
    <property type="project" value="TreeGrafter"/>
</dbReference>
<name>A0A0F9WGW8_9MICR</name>
<dbReference type="PANTHER" id="PTHR15271:SF4">
    <property type="entry name" value="CHROMATIN ASSEMBLY FACTOR 1 SUBUNIT B"/>
    <property type="match status" value="1"/>
</dbReference>
<dbReference type="Pfam" id="PF00400">
    <property type="entry name" value="WD40"/>
    <property type="match status" value="3"/>
</dbReference>
<keyword evidence="1" id="KW-0853">WD repeat</keyword>
<sequence>MGSINLKDMFPIEVTTHNLYFHEEASIFSMDTFNNFIATGGGDGIVRLWQINDTEIKKEGDFVYTTALNSSIQLVYKSDLVGHTKAVNCVRFSYLGILASSSDTGRVLLHFNDKTHVLRGSDELDCYELTWAKDTLYVGLSNGLIEEYQVLYDDNFYCKLVKSCFLHTDIIQGLAYNSKHFLLLSVSKDRTLKISQDDKMLDKINLNTNGRSFFRRTCFSKCNNMCFITNYKNSSILVLTYPFTEKHWIYKLGPFDSEIVKVIENNLLLFVLSKTSLYFYYNFNLLGCIENICFKSVTDATLYNNILFISSLDGFIATFKWRVVGG</sequence>
<dbReference type="Gene3D" id="2.130.10.10">
    <property type="entry name" value="YVTN repeat-like/Quinoprotein amine dehydrogenase"/>
    <property type="match status" value="1"/>
</dbReference>
<proteinExistence type="predicted"/>
<reference evidence="2 3" key="1">
    <citation type="journal article" date="2015" name="Environ. Microbiol.">
        <title>Genome analyses suggest the presence of polyploidy and recent human-driven expansions in eight global populations of the honeybee pathogen Nosema ceranae.</title>
        <authorList>
            <person name="Pelin A."/>
            <person name="Selman M."/>
            <person name="Aris-Brosou S."/>
            <person name="Farinelli L."/>
            <person name="Corradi N."/>
        </authorList>
    </citation>
    <scope>NUCLEOTIDE SEQUENCE [LARGE SCALE GENOMIC DNA]</scope>
    <source>
        <strain evidence="2 3">PA08 1199</strain>
    </source>
</reference>
<dbReference type="Proteomes" id="UP000034350">
    <property type="component" value="Unassembled WGS sequence"/>
</dbReference>
<dbReference type="OrthoDB" id="71227at2759"/>
<gene>
    <name evidence="2" type="ORF">AAJ76_200084047</name>
</gene>
<dbReference type="SMART" id="SM00320">
    <property type="entry name" value="WD40"/>
    <property type="match status" value="3"/>
</dbReference>
<evidence type="ECO:0000313" key="2">
    <source>
        <dbReference type="EMBL" id="KKO76546.1"/>
    </source>
</evidence>
<dbReference type="OMA" id="ACQENAN"/>
<dbReference type="GO" id="GO:0006334">
    <property type="term" value="P:nucleosome assembly"/>
    <property type="evidence" value="ECO:0007669"/>
    <property type="project" value="TreeGrafter"/>
</dbReference>
<evidence type="ECO:0000313" key="3">
    <source>
        <dbReference type="Proteomes" id="UP000034350"/>
    </source>
</evidence>
<dbReference type="PROSITE" id="PS50082">
    <property type="entry name" value="WD_REPEATS_2"/>
    <property type="match status" value="1"/>
</dbReference>
<comment type="caution">
    <text evidence="2">The sequence shown here is derived from an EMBL/GenBank/DDBJ whole genome shotgun (WGS) entry which is preliminary data.</text>
</comment>
<dbReference type="EMBL" id="JPQZ01000002">
    <property type="protein sequence ID" value="KKO76546.1"/>
    <property type="molecule type" value="Genomic_DNA"/>
</dbReference>
<evidence type="ECO:0000256" key="1">
    <source>
        <dbReference type="PROSITE-ProRule" id="PRU00221"/>
    </source>
</evidence>
<dbReference type="InterPro" id="IPR045145">
    <property type="entry name" value="PTHR15271"/>
</dbReference>
<dbReference type="VEuPathDB" id="MicrosporidiaDB:NCER_100943"/>
<dbReference type="InterPro" id="IPR036322">
    <property type="entry name" value="WD40_repeat_dom_sf"/>
</dbReference>
<dbReference type="GeneID" id="36319446"/>
<protein>
    <submittedName>
        <fullName evidence="2">Chromatin assembly factor 1 p60 subunit</fullName>
    </submittedName>
</protein>
<dbReference type="PANTHER" id="PTHR15271">
    <property type="entry name" value="CHROMATIN ASSEMBLY FACTOR 1 SUBUNIT B"/>
    <property type="match status" value="1"/>
</dbReference>
<dbReference type="VEuPathDB" id="MicrosporidiaDB:G9O61_00g006260"/>
<dbReference type="RefSeq" id="XP_024332288.1">
    <property type="nucleotide sequence ID" value="XM_024474522.1"/>
</dbReference>
<dbReference type="GO" id="GO:0006335">
    <property type="term" value="P:DNA replication-dependent chromatin assembly"/>
    <property type="evidence" value="ECO:0007669"/>
    <property type="project" value="InterPro"/>
</dbReference>
<dbReference type="SUPFAM" id="SSF50978">
    <property type="entry name" value="WD40 repeat-like"/>
    <property type="match status" value="1"/>
</dbReference>
<accession>A0A0F9WGW8</accession>
<dbReference type="InterPro" id="IPR015943">
    <property type="entry name" value="WD40/YVTN_repeat-like_dom_sf"/>
</dbReference>